<dbReference type="EMBL" id="KV419395">
    <property type="protein sequence ID" value="KZS98635.1"/>
    <property type="molecule type" value="Genomic_DNA"/>
</dbReference>
<evidence type="ECO:0000313" key="3">
    <source>
        <dbReference type="Proteomes" id="UP000076722"/>
    </source>
</evidence>
<proteinExistence type="predicted"/>
<dbReference type="Proteomes" id="UP000076722">
    <property type="component" value="Unassembled WGS sequence"/>
</dbReference>
<evidence type="ECO:0000256" key="1">
    <source>
        <dbReference type="SAM" id="MobiDB-lite"/>
    </source>
</evidence>
<feature type="non-terminal residue" evidence="2">
    <location>
        <position position="160"/>
    </location>
</feature>
<protein>
    <submittedName>
        <fullName evidence="2">Uncharacterized protein</fullName>
    </submittedName>
</protein>
<reference evidence="2 3" key="1">
    <citation type="journal article" date="2016" name="Mol. Biol. Evol.">
        <title>Comparative Genomics of Early-Diverging Mushroom-Forming Fungi Provides Insights into the Origins of Lignocellulose Decay Capabilities.</title>
        <authorList>
            <person name="Nagy L.G."/>
            <person name="Riley R."/>
            <person name="Tritt A."/>
            <person name="Adam C."/>
            <person name="Daum C."/>
            <person name="Floudas D."/>
            <person name="Sun H."/>
            <person name="Yadav J.S."/>
            <person name="Pangilinan J."/>
            <person name="Larsson K.H."/>
            <person name="Matsuura K."/>
            <person name="Barry K."/>
            <person name="Labutti K."/>
            <person name="Kuo R."/>
            <person name="Ohm R.A."/>
            <person name="Bhattacharya S.S."/>
            <person name="Shirouzu T."/>
            <person name="Yoshinaga Y."/>
            <person name="Martin F.M."/>
            <person name="Grigoriev I.V."/>
            <person name="Hibbett D.S."/>
        </authorList>
    </citation>
    <scope>NUCLEOTIDE SEQUENCE [LARGE SCALE GENOMIC DNA]</scope>
    <source>
        <strain evidence="2 3">HHB9708</strain>
    </source>
</reference>
<accession>A0A165A8S9</accession>
<organism evidence="2 3">
    <name type="scientific">Sistotremastrum niveocremeum HHB9708</name>
    <dbReference type="NCBI Taxonomy" id="1314777"/>
    <lineage>
        <taxon>Eukaryota</taxon>
        <taxon>Fungi</taxon>
        <taxon>Dikarya</taxon>
        <taxon>Basidiomycota</taxon>
        <taxon>Agaricomycotina</taxon>
        <taxon>Agaricomycetes</taxon>
        <taxon>Sistotremastrales</taxon>
        <taxon>Sistotremastraceae</taxon>
        <taxon>Sertulicium</taxon>
        <taxon>Sertulicium niveocremeum</taxon>
    </lineage>
</organism>
<feature type="region of interest" description="Disordered" evidence="1">
    <location>
        <begin position="1"/>
        <end position="22"/>
    </location>
</feature>
<sequence length="160" mass="18109">MERVRVPTPLKRRSSESPPASRRVHVTNPVNVLPCYVLHCLNPLVQFPFMEWLFVYDVLSGPELPGAMWTVLPFAWLPSIDQRVGRMVLVTLELSIEPLATTLIQLYSLNKHDRFKATALGSLDNFRHELDTRLSFIPPMLGERPVHACILGIKQAGVLT</sequence>
<dbReference type="AlphaFoldDB" id="A0A165A8S9"/>
<name>A0A165A8S9_9AGAM</name>
<evidence type="ECO:0000313" key="2">
    <source>
        <dbReference type="EMBL" id="KZS98635.1"/>
    </source>
</evidence>
<gene>
    <name evidence="2" type="ORF">SISNIDRAFT_448915</name>
</gene>
<keyword evidence="3" id="KW-1185">Reference proteome</keyword>